<accession>A0A9D1TD69</accession>
<comment type="caution">
    <text evidence="1">The sequence shown here is derived from an EMBL/GenBank/DDBJ whole genome shotgun (WGS) entry which is preliminary data.</text>
</comment>
<evidence type="ECO:0000313" key="1">
    <source>
        <dbReference type="EMBL" id="HIV27507.1"/>
    </source>
</evidence>
<reference evidence="1" key="2">
    <citation type="journal article" date="2021" name="PeerJ">
        <title>Extensive microbial diversity within the chicken gut microbiome revealed by metagenomics and culture.</title>
        <authorList>
            <person name="Gilroy R."/>
            <person name="Ravi A."/>
            <person name="Getino M."/>
            <person name="Pursley I."/>
            <person name="Horton D.L."/>
            <person name="Alikhan N.F."/>
            <person name="Baker D."/>
            <person name="Gharbi K."/>
            <person name="Hall N."/>
            <person name="Watson M."/>
            <person name="Adriaenssens E.M."/>
            <person name="Foster-Nyarko E."/>
            <person name="Jarju S."/>
            <person name="Secka A."/>
            <person name="Antonio M."/>
            <person name="Oren A."/>
            <person name="Chaudhuri R.R."/>
            <person name="La Ragione R."/>
            <person name="Hildebrand F."/>
            <person name="Pallen M.J."/>
        </authorList>
    </citation>
    <scope>NUCLEOTIDE SEQUENCE</scope>
    <source>
        <strain evidence="1">CHK183-6373</strain>
    </source>
</reference>
<organism evidence="1 2">
    <name type="scientific">Candidatus Ornithocaccomicrobium faecavium</name>
    <dbReference type="NCBI Taxonomy" id="2840890"/>
    <lineage>
        <taxon>Bacteria</taxon>
        <taxon>Bacillati</taxon>
        <taxon>Bacillota</taxon>
        <taxon>Clostridia</taxon>
        <taxon>Candidatus Ornithocaccomicrobium</taxon>
    </lineage>
</organism>
<dbReference type="EMBL" id="DVOT01000110">
    <property type="protein sequence ID" value="HIV27507.1"/>
    <property type="molecule type" value="Genomic_DNA"/>
</dbReference>
<proteinExistence type="predicted"/>
<gene>
    <name evidence="1" type="ORF">IAA64_06030</name>
</gene>
<evidence type="ECO:0000313" key="2">
    <source>
        <dbReference type="Proteomes" id="UP000886884"/>
    </source>
</evidence>
<dbReference type="Proteomes" id="UP000886884">
    <property type="component" value="Unassembled WGS sequence"/>
</dbReference>
<protein>
    <submittedName>
        <fullName evidence="1">Uncharacterized protein</fullName>
    </submittedName>
</protein>
<reference evidence="1" key="1">
    <citation type="submission" date="2020-10" db="EMBL/GenBank/DDBJ databases">
        <authorList>
            <person name="Gilroy R."/>
        </authorList>
    </citation>
    <scope>NUCLEOTIDE SEQUENCE</scope>
    <source>
        <strain evidence="1">CHK183-6373</strain>
    </source>
</reference>
<sequence>MAIVMDYIAKCGCRIRVDDSAYANQPPEVIERRMREVNRCIDGIRWRYAERLVRAQMAQKQAPKEDGG</sequence>
<dbReference type="AlphaFoldDB" id="A0A9D1TD69"/>
<name>A0A9D1TD69_9FIRM</name>